<sequence>MTIWQQGKYFKVLRVIAFAVAIVFTLNTIAWADGQGNLLSSLQQLNQQVLSDPNLNPTSLSKTVFDTSLIPEKMGTVKSRFQGKKDELVIHIQDAHVNYDAQMNIARIIETVAKAQKVDLINVEGASGKLNHEVLAAYPDQAVRKAVSDYFVREGRLSGPEYAVIANLPKAEIYGVEEETLYEANRQAFLKALDLKHDDRDLLESLARGLDHLNRYIFSDDLRDLKHHRDAFQSGSLAMNAYIRYLAETARKHSISLYPYTQIDAFRKLLAYEKDIDAASAESAVDILILDLKNHLAPLDMAKFVATTVSYRRNQIGQKKYFEYLDTLIQRTPVDLQKHQTALEYITYMNLYHTLGIGLFDEMSSLEEDLKNKLFRNEKEVKLDRFYRLLEIYENIFSFSLTKKDAQFFYAYRDEFDTHRFTDWMQQEAKALGIHAELSSGLERIDEDLKQIERFYEIALKRDHVLIERSVERMEATRRRVSVIVTGGFHTPGIEAYLRARDISYVVIAPRIEKIDETEDSQRYEAAMRNEISNVETLLSEMYFAPKSPMVNDPHFQLAAHKLLLPEGVSAAELERLFVQKDPRVLFNTVFADMILGFVIAGFPPEKIPAAGHAKLSELIDLSQVLAGSAAAAFVYTHTLGNAEVYFRPHGIVYIVGEAQLQPETGQSNRMVMAVWHEKDDRWANAELKTATRARIIKLPNMKSEIRMSMSNLSPFEWESLKTVIGIANENAPETPLREPESARAELRESTEGSEDETPPSIFDRTPEQLAKLAQEITAQETPITTPEPVTTTDADLKVASDRFSNIVFTQLVQEDSSIQSEADAFREAVNAEAVQAADDVVRLLIESLKRIADRYLAQIADLSEQLSQDGVSVEWFNQLKVLEKHVGGVQTVLYGRLIIKRGDHTGEPQVTGASEQAINSLSVTLARFADLKTQIETKNREGKQVIESYVSVMSDHIKGMESADPAVWAALTDGERLAILDFTIQNFSKPGLQYNTLLDGKTVWRLMADRLGISLSESGITYTARVVKALYALNEHRPIRVIVSDFGDMTETGENYFREVIAFLHEFALNEEGQARSAQLRSLDHILRQLSQDRPHLVNMEVWTRISDALEESARDEELVEPIPSTEEVQPAVAVKPVQETKPALPLSLNGLTETLEAIKAKHTSSQYAVNRLSPSASLQEIRTWITKNFGYDGEDFNALARALGVSIDDMNVDAWRYVARELDRALEKKNAIHQKVHTPVTGSLMERIKQRLVNAYTWLVSLRSIKAVVMAGPHLLYVFFFGYFLRKWHFYLLPNGIKMPFNLGNVVKPIKTLTVNESIDILAGALINAHQENFGVEFMEWQKGNYFRRGIYHAVLRWPPVQAAISRLQFSRWYLWVERLILQPLVIPTLQFLENRWKLAVFGALGFGVITVAVPGSVGALGIGNIPIFSNLLHFSADIPVIGVAAKALAQAFTIHGLLNTGLLAFLLTLPKFAAQFAHMKHDQIILGKGVKRGLNSLQSLGRLAYPDVRYVIDTVIKSEKPLGEKLSVLQDLTAVISQVRYNTESEKTFLQHLAARSIYELELALGRESRAPPHPAITVHWLQSLFIFPAYGIARSLFHAAFLSAFISTFFMMTTVGAEIALLAGGHSPQEMGVSQYADKFISDAVSRVLRTPVNLSIVSTPVTFVEHNAINWGHWSLDWLQQQSGVHLSSITMEASAHLLGALGIHTEVGDLAAAGWQSSEIQEMQFAESTLKHFTQQTGHRADLADRTLSALKSNTFKTPQARSREFERISLSLALEQIAQQVVPFDVSGQYDTGELHAAIDAFEKNLQDPELPIRGAQAGRILQSIAQQIQILNLLPPVTKTQAESSAAEIKPEQEAAPTPVSVTDETTPLEKEQEEAVVRAKVLQLQGLTSLAGTFTSRWLRDWESRIKDVRQETARKQTYLAEQNADAQSKFVNLVREDLASEIQQAIQNGALLTNNDILRAVADSPDFSEVFANVMVGYLNELTEQAPWKATPDQFAEAFNAALDDSITKDRFPIKAVSLSDGSSIASSEVIWHIQNVLAKALEIRFVPSKTTAAVKEELDAHAALGILSDKAASGLRQLELHPTLQNLTFDQIVENAVIIHLKQALRTEAVQTGNANLLRALNDPTFDLILQARVSERGVSVGAGFEFTFYIKDASRQERLALANAIEEQAHLIKQRDVVQIASEASRLTNDYMRAIAERDNLQKIIQDVNARVARQAKERTHARLDMDSDYIVQQLLLRRLERHAQGVEQFISDTEARIGLLLGVTDKRISLDDTLSDPAIYTDVEAKDKLIRESYQKALATFGISPSDDGATLDEQIIKAQYELTEMENIYRRAKEKFSVLFDLRIIFGANGSLDWFFPVQFQHADKLPPRIYQLRSMRNTYQYMMAIDRLNAGMIDARTRVEESIERLQNAQGEYDAAQEMLNAQKARFNEGGPTSDLQAAFERYLRADLTLEDARHEHERVRIRLRELTQGVKSDVNFLEAEDEAGRFERRYYDALIGPQPSHQREGIDRESKGWVSDIQKGRNWHNEIENINIQEAREQLADLLLKEDSNWFIVSFQGDLTKKLGEIADRQNRVLKKIRDNGAKLINAGQASSQFDELIKERDRLLEEADQLQAQKDRELDHVLERAMLSIWREQAELIKRTLAQGNLDAEDQRIYEKRLDMLESQIKDVSGIENLGFTPKGQLASVSLEASGAKQYDTSLGPKFSFNIGKTYRGQIELLYHVINKEKAFVDARNIDFAVNAAKAYITLQQINARLANFTDRETALTKQIETLRGELIRTAPQGGRLAEQLKQLDKNRERFPILKDDYDQKIKAVENQLVAASPKGIELYAQITSAQVELADTREGIRSLTAEKVRAARAYLVTLGYSPNDGLDIQFDDSERFNHVISSEEFAAALREAVPNFDPDALAKAVEEDLWIQWALFDIAHQAKGVRADILLQYVNSSLLADSGENGGVGSGVGFFGDVHLANLNQDRSIQIDRAEALHNIHKAWYTLLTHNNNQKGSDTRLLLTQENTADQLMLSGQLLGEIESDMSRLNSQMSAAAVTSPEEGESVHAASEVDRIAAGDIVLLRLLDHNLINLQLAARAGAQRAKEESVFTDENLRLERMGLKNGTLTLTNEVRQKIADEVFNVTSHLNTDIAAAVAHIENRYQYWRYLTVNGLLIAHPFSQISRTYVIQGPVLVPQDSSSQAYQLTLGPDIAYSYLEPIYNREREIAQLRESQLKEDQQFADAQLRTVVDLSSHDLVRTHQFVLVRERQLKEIKDLLTHIEAILTAVGDDEPFRELLKQRRTELETEKQAYQIQATVFKLLANIPSYIDVQPSPENTLSQNLSLESNVTEDQVIQAIENHPTLQAFRINLDISELKQNQLKWERWISSRADLFAGLSTGTDQLGKQSIADQSVWSAGAEARIHLLASLRQQEVLLEGAMSALAESQIPDVEDKVSFQILSEYYAFVRAKRLLVEKTEDYLDASERFRNIQDDYRKGRSRNDLFAALTQKHNAELAVVDANYEFLKTVTNLKSSLGLIGLESGTVSGEVSASRQMIHLPSEKTAEHLQAENALRAKIEAAQSEQERIQAQPKSPQNVEKTIGRLADVIERGARLINPERDDVRTMEEKVLFEKLQDSQTVEFNRRLEAPESPTELSQTSRVYYEDDAKAIAESLFKIHQFEEPEYEYIRKPGAQDDQHAVRHLRNVVTLPVFVDDLFGKTARARDLTLPYEERLRLKLIRRLAGDDYVGGYLKSMDGLIQKLPKDHPLVLRWEEPLESGLTIEQRIRMSLSEASKNDQKLDLRILGLLDYYAMRLLPYKPSNEDVFGHTIDEIADKILADKSDIRDVIHKDMIFLRLGLEELETSVFKLDDADIEFLTRPGVISSDIWEGEELLDYPEYKTVHFQAFYAEYRHDHYDDWRKAHAEDPESIFESLAEEAFRTQFVREIFARWLVTKGIDITKRAYFKFYRDENDTESLIAIRNLLKPLYGNLAIYGDVEDAAKITSWLFLARSGDFYDSDPAAGHARLAKIVELVARMKANKFNLYDRMYAPLNEDDLVKMPGSNLLRMLIKDRDARTLSGAERKARDEQIDRQKENIAEGTYFGETIFTAQYFMAKYVEEKTKEMKANEILAEFTLDDLTDRDMDIIYARIEDYYSRAPKIRELLDSSGLYKNNPMDPDLDIQRSKGVVDGWYEFVQRYNLSNDELKLVLGVAKQLKKIVIDFKREAAIQEGFPEDSPEATFDIYRSRDAGNLLSHVGAVLGYVGWDEVSEEDRALWYTNDLQNRIDKTIRWLEMSINLNKAIGHPLHTDQGGRYIGQLLAIASEIDSGEGGWHEFFDKNGQATYPIRVKAVFELIKQQEEKAGEGEVKPKAVEEDEVVEPDATEGAYQNDIDSYLQETDKTGIQSTKNLKQRKGDWIAVAKEAVLAAEEELKDASNWSQLSEQEKMEAILKKTLEVLNRRKNIFQVANEKGVAINRSALDFEDRNLRDLQQILPDLTAESYYGWIAESFKTQKTVGNKILDEMGVAKDRKKAEPSQKRFWMHDVEYKRFIVHIQGDGKRFVGLMNEPEDAMAVRAIVDQLIKTGKLSTAEDVGDKVWARVRFKAEVEMILQAANMLYDTERNGNDDISRKLSSGDLSAKANSVMNAYDEKVSDGELTDREREELWKLIDMEAQKLKLKGILQTAFSGRKVPDLPYNDYKEFDFISALETWFKHVKETSKEPVGQELAKDRKWIEKYMRPMSPEKAEGVISRILDMQAWKHPDLPEDDKAGVDMLYRWLDDMAFLSAANFKNYGYFPTYETLNGQLKYFRKGEPTIPTALKSDFRILLLYHPGESLVDRELRTNLRFDADFRELDTFGRLSNGTGINGNTVRDIAVAYKSVFGENLLGAATSLTSQENPLEMMWWLAKFDEIQDKFQDTWQVLNEADVDGRTEVYEAQGDFMASAKKARSTFLNALFYKQFDVGDALSSQETQQAINQFLNEWSTEYIKNYWEEKTRKERLKSLAVSDRDQAFKISSKKFREDRAKRLQDLNAAVKTGAASYDSQITKNISQIDASVTTFRADVEKLKLDEMLKSTLSRNDGTGLPADLIERLSAFFSVENVDAKTKRVYAGEMIQEGYSAEEIVLLRVYIRPAIIAMKEAVSGEKVDTSDAKLLARIDQYAINVLDRAGSADDLSRLIGALDDFWKIESNRQMFTKKFEAYPDYFKDEKAKESEINRLANDVYNRKIKSTVINSWFKLAADLRAASQKQMTLQRALWEADRLMGLGIAATVLPEETDQNTAANVHSLVSNAFGWVFQEQESNQKATSSQINPYDKDGAFTLEEIQGNDTFEKYLSERWAKSPKLKEQMRKALEERIISLMSGEDGRLSSADLYDFMARFKRNWDLYVNHYKQGKDETFQEEDLPRPNFVSPLAVLLMSDLQLQDPTKRINLMNILLREEVEGKDLLRYDEAVNNAYAAVSRRLMAQFTNQYSPVPDRERSVFNRILRSPDPKRPFSGVVSVTVLITSVLLLLRLVRNVFLIPIHRFSERYSELSADQTLQYKEKTLANTRMALWKFMTEFISIFGVGWMLLTANPWGAAITVSFTLVLMLFHKALFSNLAYLPVAMLTARWKGALVLLGFGSAVTLGFDLVTKTVIVKTVIGITAGVFSAYPFLLMPAVVWLIIMISGSPLVVKKSSLVKLDKRYDGFPEKTEDEIDAIDKRIRELYEELKSIEQYRKDHGKDEKYRQDLAAYKTRKTALVSKLEFRDVNEFVSEEPITFGENETVTDWQQRNPTAIVEERNGQYYKKYANRDEVFVSVSPWVPDPDTLDAGVRALARQIIGNLLKQQRVVLLANSRDITNMNKGPKEKQKAEDLFEKIRKELMPYWEVLSYQDSNGREVRGDEIVQVFYAPGGRKPEHNVIKWSAFTGFGEDGTPGYELGRLSGGELITPKVVTIFGHTILIGPKYVTDLYISGQKQFGDHHKQDQINDARTDGMLRQLSMPFAHTNFFAGIATMDNDFVPWADAKEMSLVSQYRPTFNDTEIRLGRNETIQDWQKRNPKAIVVLEERDNLFSNGQEDIYYQREFIRKVKWSVTTDGGNAITSGSARYFADMNQKRPDIGLSQASTGYREDRTTMHWESGTFAHWTLSPLQEADAYVAMAKRAGGKYYVTTEAGSQMARPTNELPFNPYYTRTVLLSGLAFRELARRMRGLGNFAVGQNDIDGWMDPVTGIPTMFNGEDEIVSMTAEDTFAIYDLMRSRWKRFWVTTYKNLQARSELRGIIGATVKRILLGVIWHAAINQWWIGRQSPMSRRSLNEFEKDYLLSLGEMNPPLQGVNTAMLLRKDGKYMVTDDRNMNIIEEERKAEFKWKWVNDLPTLVLRFIGKSVFLTLPGKYYDDFPTFGMFITNIWVASLLMMLLTAIFPGFFGTTAVYSAMVFTFTILSIVIGIPLVGALLNRLESPRYLLKTKPGDNGLLRIADAVLSRMAEIVIWAFVDTVKWYAEKGISSVSYLSRITGVWSMVELPIKWVWFVRHGRVAPAPPAPLKEKTEKLSRYFGEMASYRRGLTLTSSAAMIVIAKVLLGALTPSLPFIGSFVIPWAVIGLVIGLFLMSTGFFSEDYQGPKGVFAGAYKDIGFKGVADRLKKRHLVNVKSPSAFLTPVYAFPAGIGITILWGYSVYRSIKAVFQKGKPFDVLHFRTYVTHLMAPVFFLGLVGFFMPIMMLIPYHWFMLAGTILSLMIVAPIGSFLFGYQANTKRFYGKLWRLLRIEGKPVRIASLMNYAYGVGSIGTTALLLISTRVFPHSWFGVFFEELLHDSFFAAAASLPMADGGGTMFGIVLQGLSPLFMFWLIMIIGAAITAFAAGIVWWVLHRLGIGKLSWFAEIQTHQFDRIAKKYASQLREVRSLASKNDPTAQARKNSLTDDLWGAISRKEREVLQDANNGNLRSAKRDLYSQVRDQLDGRLDQASPRPRLRRERTRLKKVAVLALLATTVGGASVLVKHFFSNQSEPVNPNVPVEVVPTEEGMLPDEQIAQVEEPFVGEEQAEEVKVVQPETQPATQKAAEEKAAWPVLAAGEVSIIENAEWRVIGTSDTGPEARQVQLLDQNKGFTEVKIMHRAKAGAAASQIFSMKGNGYLRSTLPGLDWGTSFVTPGYWVNGEYLHNAKITQGTFEFGEDGKPVFRGRLVDDKANFEARDFTIVFDVLNETTAEMHVSMTLKALKSFTLDRNRVLEHQAFRIGQFSSNDVESTHDATAAKYVNSEGRAVKSSTKKNDQFIFNRLQSLGKDGTIYLENARPLPGRNAPTTYIRLGNGMNPADFTPQGWVARSDDPDADNVGLWLNDDRAESFKAGDDIGRYEFTLGATSKGSELRSELRRIVPSEQERLIEAIEATEAMKGAMRLQRFVNENGIAALGNHLDIGRTIVPITQPAHVVVDWYEGLTVQGLASLINDLPDSVDLTIRIPEGQSAVMSALHAERIALGLSRSKLKMSTGELSTVVLMTLVSIGAPLEADSVSQFVPDTGTEAYREAIVRGVALNAQAGEVSVVSRDPITIGGEQVDYRLITVSDLIDAMERAEATNELVGRMA</sequence>
<accession>A0A2H0LPL7</accession>
<feature type="transmembrane region" description="Helical" evidence="3">
    <location>
        <begin position="1401"/>
        <end position="1430"/>
    </location>
</feature>
<feature type="region of interest" description="Disordered" evidence="2">
    <location>
        <begin position="1850"/>
        <end position="1873"/>
    </location>
</feature>
<keyword evidence="3" id="KW-0812">Transmembrane</keyword>
<feature type="transmembrane region" description="Helical" evidence="3">
    <location>
        <begin position="12"/>
        <end position="32"/>
    </location>
</feature>
<feature type="region of interest" description="Disordered" evidence="2">
    <location>
        <begin position="731"/>
        <end position="766"/>
    </location>
</feature>
<dbReference type="PANTHER" id="PTHR34491">
    <property type="entry name" value="A-TYPE INCLUSION PROTEIN, PUTATIVE-RELATED"/>
    <property type="match status" value="1"/>
</dbReference>
<proteinExistence type="predicted"/>
<name>A0A2H0LPL7_9BACT</name>
<keyword evidence="3" id="KW-0472">Membrane</keyword>
<feature type="transmembrane region" description="Helical" evidence="3">
    <location>
        <begin position="5617"/>
        <end position="5635"/>
    </location>
</feature>
<protein>
    <recommendedName>
        <fullName evidence="6">SecA family profile domain-containing protein</fullName>
    </recommendedName>
</protein>
<feature type="transmembrane region" description="Helical" evidence="3">
    <location>
        <begin position="1450"/>
        <end position="1472"/>
    </location>
</feature>
<keyword evidence="3" id="KW-1133">Transmembrane helix</keyword>
<feature type="transmembrane region" description="Helical" evidence="3">
    <location>
        <begin position="6645"/>
        <end position="6663"/>
    </location>
</feature>
<evidence type="ECO:0000313" key="4">
    <source>
        <dbReference type="EMBL" id="PIQ86362.1"/>
    </source>
</evidence>
<feature type="transmembrane region" description="Helical" evidence="3">
    <location>
        <begin position="6417"/>
        <end position="6439"/>
    </location>
</feature>
<keyword evidence="1" id="KW-0175">Coiled coil</keyword>
<feature type="transmembrane region" description="Helical" evidence="3">
    <location>
        <begin position="6756"/>
        <end position="6780"/>
    </location>
</feature>
<feature type="coiled-coil region" evidence="1">
    <location>
        <begin position="2603"/>
        <end position="2637"/>
    </location>
</feature>
<reference evidence="4 5" key="1">
    <citation type="submission" date="2017-09" db="EMBL/GenBank/DDBJ databases">
        <title>Depth-based differentiation of microbial function through sediment-hosted aquifers and enrichment of novel symbionts in the deep terrestrial subsurface.</title>
        <authorList>
            <person name="Probst A.J."/>
            <person name="Ladd B."/>
            <person name="Jarett J.K."/>
            <person name="Geller-Mcgrath D.E."/>
            <person name="Sieber C.M."/>
            <person name="Emerson J.B."/>
            <person name="Anantharaman K."/>
            <person name="Thomas B.C."/>
            <person name="Malmstrom R."/>
            <person name="Stieglmeier M."/>
            <person name="Klingl A."/>
            <person name="Woyke T."/>
            <person name="Ryan C.M."/>
            <person name="Banfield J.F."/>
        </authorList>
    </citation>
    <scope>NUCLEOTIDE SEQUENCE [LARGE SCALE GENOMIC DNA]</scope>
    <source>
        <strain evidence="4">CG11_big_fil_rev_8_21_14_0_20_45_26</strain>
    </source>
</reference>
<feature type="transmembrane region" description="Helical" evidence="3">
    <location>
        <begin position="1600"/>
        <end position="1627"/>
    </location>
</feature>
<dbReference type="EMBL" id="PCVY01000045">
    <property type="protein sequence ID" value="PIQ86362.1"/>
    <property type="molecule type" value="Genomic_DNA"/>
</dbReference>
<evidence type="ECO:0000256" key="2">
    <source>
        <dbReference type="SAM" id="MobiDB-lite"/>
    </source>
</evidence>
<organism evidence="4 5">
    <name type="scientific">Candidatus Abzuiibacterium crystallinum</name>
    <dbReference type="NCBI Taxonomy" id="1974748"/>
    <lineage>
        <taxon>Bacteria</taxon>
        <taxon>Pseudomonadati</taxon>
        <taxon>Candidatus Omnitrophota</taxon>
        <taxon>Candidatus Abzuiibacterium</taxon>
    </lineage>
</organism>
<feature type="transmembrane region" description="Helical" evidence="3">
    <location>
        <begin position="5499"/>
        <end position="5519"/>
    </location>
</feature>
<feature type="transmembrane region" description="Helical" evidence="3">
    <location>
        <begin position="6684"/>
        <end position="6706"/>
    </location>
</feature>
<feature type="transmembrane region" description="Helical" evidence="3">
    <location>
        <begin position="6830"/>
        <end position="6854"/>
    </location>
</feature>
<dbReference type="PANTHER" id="PTHR34491:SF156">
    <property type="entry name" value="KINESIN MOTOR DOMAIN-CONTAINING PROTEIN"/>
    <property type="match status" value="1"/>
</dbReference>
<feature type="transmembrane region" description="Helical" evidence="3">
    <location>
        <begin position="6386"/>
        <end position="6411"/>
    </location>
</feature>
<evidence type="ECO:0000256" key="1">
    <source>
        <dbReference type="SAM" id="Coils"/>
    </source>
</evidence>
<evidence type="ECO:0008006" key="6">
    <source>
        <dbReference type="Google" id="ProtNLM"/>
    </source>
</evidence>
<feature type="transmembrane region" description="Helical" evidence="3">
    <location>
        <begin position="1269"/>
        <end position="1287"/>
    </location>
</feature>
<dbReference type="SUPFAM" id="SSF56954">
    <property type="entry name" value="Outer membrane efflux proteins (OEP)"/>
    <property type="match status" value="1"/>
</dbReference>
<feature type="transmembrane region" description="Helical" evidence="3">
    <location>
        <begin position="5655"/>
        <end position="5677"/>
    </location>
</feature>
<comment type="caution">
    <text evidence="4">The sequence shown here is derived from an EMBL/GenBank/DDBJ whole genome shotgun (WGS) entry which is preliminary data.</text>
</comment>
<feature type="coiled-coil region" evidence="1">
    <location>
        <begin position="2196"/>
        <end position="2230"/>
    </location>
</feature>
<dbReference type="CDD" id="cd06174">
    <property type="entry name" value="MFS"/>
    <property type="match status" value="1"/>
</dbReference>
<evidence type="ECO:0000313" key="5">
    <source>
        <dbReference type="Proteomes" id="UP000230859"/>
    </source>
</evidence>
<feature type="transmembrane region" description="Helical" evidence="3">
    <location>
        <begin position="6546"/>
        <end position="6566"/>
    </location>
</feature>
<evidence type="ECO:0000256" key="3">
    <source>
        <dbReference type="SAM" id="Phobius"/>
    </source>
</evidence>
<feature type="compositionally biased region" description="Basic and acidic residues" evidence="2">
    <location>
        <begin position="736"/>
        <end position="751"/>
    </location>
</feature>
<feature type="transmembrane region" description="Helical" evidence="3">
    <location>
        <begin position="6712"/>
        <end position="6735"/>
    </location>
</feature>
<dbReference type="Gene3D" id="1.20.1600.10">
    <property type="entry name" value="Outer membrane efflux proteins (OEP)"/>
    <property type="match status" value="2"/>
</dbReference>
<feature type="transmembrane region" description="Helical" evidence="3">
    <location>
        <begin position="5556"/>
        <end position="5575"/>
    </location>
</feature>
<dbReference type="Proteomes" id="UP000230859">
    <property type="component" value="Unassembled WGS sequence"/>
</dbReference>
<feature type="coiled-coil region" evidence="1">
    <location>
        <begin position="2407"/>
        <end position="2441"/>
    </location>
</feature>
<gene>
    <name evidence="4" type="ORF">COV74_05040</name>
</gene>
<feature type="transmembrane region" description="Helical" evidence="3">
    <location>
        <begin position="6573"/>
        <end position="6595"/>
    </location>
</feature>